<evidence type="ECO:0000313" key="4">
    <source>
        <dbReference type="Proteomes" id="UP000185598"/>
    </source>
</evidence>
<organism evidence="3 4">
    <name type="scientific">Allorhizobium taibaishanense</name>
    <dbReference type="NCBI Taxonomy" id="887144"/>
    <lineage>
        <taxon>Bacteria</taxon>
        <taxon>Pseudomonadati</taxon>
        <taxon>Pseudomonadota</taxon>
        <taxon>Alphaproteobacteria</taxon>
        <taxon>Hyphomicrobiales</taxon>
        <taxon>Rhizobiaceae</taxon>
        <taxon>Rhizobium/Agrobacterium group</taxon>
        <taxon>Allorhizobium</taxon>
    </lineage>
</organism>
<evidence type="ECO:0000259" key="1">
    <source>
        <dbReference type="Pfam" id="PF07969"/>
    </source>
</evidence>
<dbReference type="Proteomes" id="UP000185598">
    <property type="component" value="Unassembled WGS sequence"/>
</dbReference>
<dbReference type="InterPro" id="IPR013108">
    <property type="entry name" value="Amidohydro_3"/>
</dbReference>
<dbReference type="SUPFAM" id="SSF51556">
    <property type="entry name" value="Metallo-dependent hydrolases"/>
    <property type="match status" value="1"/>
</dbReference>
<dbReference type="InterPro" id="IPR052349">
    <property type="entry name" value="Metallo-hydrolase_Enzymes"/>
</dbReference>
<dbReference type="GO" id="GO:0016814">
    <property type="term" value="F:hydrolase activity, acting on carbon-nitrogen (but not peptide) bonds, in cyclic amidines"/>
    <property type="evidence" value="ECO:0007669"/>
    <property type="project" value="TreeGrafter"/>
</dbReference>
<accession>A0A1Q9A104</accession>
<reference evidence="3 4" key="1">
    <citation type="submission" date="2016-09" db="EMBL/GenBank/DDBJ databases">
        <title>Rhizobium oryziradicis sp. nov., isolated from the root of rice.</title>
        <authorList>
            <person name="Zhao J."/>
            <person name="Zhang X."/>
        </authorList>
    </citation>
    <scope>NUCLEOTIDE SEQUENCE [LARGE SCALE GENOMIC DNA]</scope>
    <source>
        <strain evidence="3 4">14971</strain>
    </source>
</reference>
<evidence type="ECO:0000313" key="3">
    <source>
        <dbReference type="EMBL" id="OLP48245.1"/>
    </source>
</evidence>
<dbReference type="NCBIfam" id="NF004636">
    <property type="entry name" value="PRK05985.1"/>
    <property type="match status" value="1"/>
</dbReference>
<comment type="caution">
    <text evidence="3">The sequence shown here is derived from an EMBL/GenBank/DDBJ whole genome shotgun (WGS) entry which is preliminary data.</text>
</comment>
<dbReference type="OrthoDB" id="9815027at2"/>
<dbReference type="PANTHER" id="PTHR32027:SF9">
    <property type="entry name" value="BLL3847 PROTEIN"/>
    <property type="match status" value="1"/>
</dbReference>
<name>A0A1Q9A104_9HYPH</name>
<keyword evidence="4" id="KW-1185">Reference proteome</keyword>
<dbReference type="InterPro" id="IPR011059">
    <property type="entry name" value="Metal-dep_hydrolase_composite"/>
</dbReference>
<evidence type="ECO:0000313" key="2">
    <source>
        <dbReference type="EMBL" id="MBB4007926.1"/>
    </source>
</evidence>
<dbReference type="CDD" id="cd01293">
    <property type="entry name" value="Bact_CD"/>
    <property type="match status" value="1"/>
</dbReference>
<gene>
    <name evidence="3" type="ORF">BJF91_08925</name>
    <name evidence="2" type="ORF">GGQ71_002189</name>
</gene>
<dbReference type="SUPFAM" id="SSF51338">
    <property type="entry name" value="Composite domain of metallo-dependent hydrolases"/>
    <property type="match status" value="1"/>
</dbReference>
<evidence type="ECO:0000313" key="5">
    <source>
        <dbReference type="Proteomes" id="UP000544107"/>
    </source>
</evidence>
<dbReference type="AlphaFoldDB" id="A0A1Q9A104"/>
<dbReference type="RefSeq" id="WP_075616300.1">
    <property type="nucleotide sequence ID" value="NZ_JACIED010000002.1"/>
</dbReference>
<dbReference type="Pfam" id="PF07969">
    <property type="entry name" value="Amidohydro_3"/>
    <property type="match status" value="1"/>
</dbReference>
<protein>
    <submittedName>
        <fullName evidence="3">Cytosine deaminase</fullName>
    </submittedName>
    <submittedName>
        <fullName evidence="2">Cytosine/adenosine deaminase-related metal-dependent hydrolase</fullName>
    </submittedName>
</protein>
<keyword evidence="2" id="KW-0378">Hydrolase</keyword>
<proteinExistence type="predicted"/>
<dbReference type="Gene3D" id="3.20.20.140">
    <property type="entry name" value="Metal-dependent hydrolases"/>
    <property type="match status" value="1"/>
</dbReference>
<dbReference type="EMBL" id="MKIN01000024">
    <property type="protein sequence ID" value="OLP48245.1"/>
    <property type="molecule type" value="Genomic_DNA"/>
</dbReference>
<dbReference type="PANTHER" id="PTHR32027">
    <property type="entry name" value="CYTOSINE DEAMINASE"/>
    <property type="match status" value="1"/>
</dbReference>
<dbReference type="Proteomes" id="UP000544107">
    <property type="component" value="Unassembled WGS sequence"/>
</dbReference>
<dbReference type="Gene3D" id="2.30.40.10">
    <property type="entry name" value="Urease, subunit C, domain 1"/>
    <property type="match status" value="1"/>
</dbReference>
<reference evidence="2 5" key="2">
    <citation type="submission" date="2020-08" db="EMBL/GenBank/DDBJ databases">
        <title>Genomic Encyclopedia of Type Strains, Phase IV (KMG-IV): sequencing the most valuable type-strain genomes for metagenomic binning, comparative biology and taxonomic classification.</title>
        <authorList>
            <person name="Goeker M."/>
        </authorList>
    </citation>
    <scope>NUCLEOTIDE SEQUENCE [LARGE SCALE GENOMIC DNA]</scope>
    <source>
        <strain evidence="2 5">DSM 100021</strain>
    </source>
</reference>
<dbReference type="InterPro" id="IPR032466">
    <property type="entry name" value="Metal_Hydrolase"/>
</dbReference>
<dbReference type="STRING" id="887144.BJF91_08925"/>
<dbReference type="EMBL" id="JACIED010000002">
    <property type="protein sequence ID" value="MBB4007926.1"/>
    <property type="molecule type" value="Genomic_DNA"/>
</dbReference>
<feature type="domain" description="Amidohydrolase 3" evidence="1">
    <location>
        <begin position="107"/>
        <end position="373"/>
    </location>
</feature>
<sequence length="399" mass="41271">MSATLVVFNARNFQGEAVDIVIVDRAIAAIGPAAGEGVSSEKPRIDARGGLVLPALVDGHVHLDKTLIGMPFIPHIPGGTVAERIRAEKALRRSLPLPVSVRGGKLLEKMAAFGTVACRSHADIDTEVGLAGLEAILALKQSHGHLVDIQTVAFPQSGVLADPGTADLLEQAVKAGADLIGGLDPAGIDDDITGHLDAIFAIAGRHGVGVDLHLHDQGALGAFEIRQIAKRAIAHGLQGKCTVSHAFCLGAIDDVDFGQTAEALARADVAIMTTGPGNTPMPPIKRLKAAGVRVFSGNDNIRDAWSPLGSGDLLERAGILCDRQNFRADADLEHAFALVSTLSAQVLGRNAKAPEKSAPADFIILPVASVAEAVASKPLDRMVFKGGVMIASNGALVAA</sequence>